<dbReference type="Proteomes" id="UP000239237">
    <property type="component" value="Unassembled WGS sequence"/>
</dbReference>
<dbReference type="EMBL" id="OKQU01000002">
    <property type="protein sequence ID" value="SPE09400.1"/>
    <property type="molecule type" value="Genomic_DNA"/>
</dbReference>
<keyword evidence="2" id="KW-0808">Transferase</keyword>
<dbReference type="KEGG" id="lsu:A6B45_09270"/>
<dbReference type="EMBL" id="OKQR01000002">
    <property type="protein sequence ID" value="SPD93744.1"/>
    <property type="molecule type" value="Genomic_DNA"/>
</dbReference>
<evidence type="ECO:0000313" key="1">
    <source>
        <dbReference type="EMBL" id="SPD93744.1"/>
    </source>
</evidence>
<dbReference type="GO" id="GO:0016740">
    <property type="term" value="F:transferase activity"/>
    <property type="evidence" value="ECO:0007669"/>
    <property type="project" value="UniProtKB-KW"/>
</dbReference>
<keyword evidence="4" id="KW-1185">Reference proteome</keyword>
<dbReference type="GeneID" id="99674987"/>
<name>A0A2N9KFN4_9LACO</name>
<evidence type="ECO:0000313" key="2">
    <source>
        <dbReference type="EMBL" id="SPE09400.1"/>
    </source>
</evidence>
<sequence length="276" mass="32236">MKIEIINSLTETNLKGVAWQIEQVRSGNSDELWLATPHEDAAHLIKKLGLNPHRVFDIYAQSYLSEIDETKGIWWGELPVPNEAQLVINKDWTKSIVSRGQQLATVRWFGDSKRIVQAVVWQDSDGKIDYKDIYLRDGRLFAKQYFSEGKLLESDFYFGHPEVVVSDYYFEGKRNFVYVAGQKYASAEKYMMNTLSKYAGNDYNVTQLQREMSYVPKRTTLTILDELSNEKRDIWSQLTVILKDNQHAITRILVDRKNYLKLRMTGLPMKKVHRRN</sequence>
<evidence type="ECO:0000313" key="3">
    <source>
        <dbReference type="Proteomes" id="UP000237923"/>
    </source>
</evidence>
<proteinExistence type="predicted"/>
<reference evidence="2 3" key="2">
    <citation type="submission" date="2018-02" db="EMBL/GenBank/DDBJ databases">
        <authorList>
            <person name="Cohen D.B."/>
            <person name="Kent A.D."/>
        </authorList>
    </citation>
    <scope>NUCLEOTIDE SEQUENCE [LARGE SCALE GENOMIC DNA]</scope>
    <source>
        <strain evidence="2 3">CECT 9216</strain>
    </source>
</reference>
<evidence type="ECO:0000313" key="4">
    <source>
        <dbReference type="Proteomes" id="UP000239237"/>
    </source>
</evidence>
<dbReference type="AlphaFoldDB" id="A0A2N9KFN4"/>
<gene>
    <name evidence="2" type="primary">gtf2</name>
    <name evidence="1" type="ORF">LES8486_01407</name>
    <name evidence="2" type="ORF">LES9216_01554</name>
</gene>
<protein>
    <submittedName>
        <fullName evidence="2">Glycosyltransferase stabilizing protein Gtf2</fullName>
    </submittedName>
</protein>
<dbReference type="Proteomes" id="UP000237923">
    <property type="component" value="Unassembled WGS sequence"/>
</dbReference>
<dbReference type="RefSeq" id="WP_072614325.1">
    <property type="nucleotide sequence ID" value="NZ_AP017935.1"/>
</dbReference>
<accession>A0A2N9KFN4</accession>
<reference evidence="1 4" key="1">
    <citation type="submission" date="2018-02" db="EMBL/GenBank/DDBJ databases">
        <authorList>
            <person name="Rodrigo-Torres L."/>
            <person name="Arahal R. D."/>
            <person name="Lucena T."/>
        </authorList>
    </citation>
    <scope>NUCLEOTIDE SEQUENCE [LARGE SCALE GENOMIC DNA]</scope>
    <source>
        <strain evidence="1 4">CECT 8486</strain>
    </source>
</reference>
<organism evidence="2 3">
    <name type="scientific">Leuconostoc suionicum</name>
    <dbReference type="NCBI Taxonomy" id="1511761"/>
    <lineage>
        <taxon>Bacteria</taxon>
        <taxon>Bacillati</taxon>
        <taxon>Bacillota</taxon>
        <taxon>Bacilli</taxon>
        <taxon>Lactobacillales</taxon>
        <taxon>Lactobacillaceae</taxon>
        <taxon>Leuconostoc</taxon>
    </lineage>
</organism>